<dbReference type="SUPFAM" id="SSF158472">
    <property type="entry name" value="HAMP domain-like"/>
    <property type="match status" value="1"/>
</dbReference>
<keyword evidence="8" id="KW-0812">Transmembrane</keyword>
<dbReference type="CDD" id="cd06225">
    <property type="entry name" value="HAMP"/>
    <property type="match status" value="1"/>
</dbReference>
<evidence type="ECO:0000256" key="6">
    <source>
        <dbReference type="ARBA" id="ARBA00022777"/>
    </source>
</evidence>
<feature type="transmembrane region" description="Helical" evidence="8">
    <location>
        <begin position="446"/>
        <end position="467"/>
    </location>
</feature>
<dbReference type="Pfam" id="PF07730">
    <property type="entry name" value="HisKA_3"/>
    <property type="match status" value="1"/>
</dbReference>
<dbReference type="AlphaFoldDB" id="A0A0F9R738"/>
<dbReference type="SMART" id="SM00304">
    <property type="entry name" value="HAMP"/>
    <property type="match status" value="1"/>
</dbReference>
<organism evidence="10">
    <name type="scientific">marine sediment metagenome</name>
    <dbReference type="NCBI Taxonomy" id="412755"/>
    <lineage>
        <taxon>unclassified sequences</taxon>
        <taxon>metagenomes</taxon>
        <taxon>ecological metagenomes</taxon>
    </lineage>
</organism>
<keyword evidence="4" id="KW-0808">Transferase</keyword>
<dbReference type="Gene3D" id="3.30.450.20">
    <property type="entry name" value="PAS domain"/>
    <property type="match status" value="1"/>
</dbReference>
<dbReference type="Gene3D" id="6.10.340.10">
    <property type="match status" value="1"/>
</dbReference>
<dbReference type="PROSITE" id="PS50885">
    <property type="entry name" value="HAMP"/>
    <property type="match status" value="1"/>
</dbReference>
<evidence type="ECO:0000256" key="3">
    <source>
        <dbReference type="ARBA" id="ARBA00022553"/>
    </source>
</evidence>
<feature type="non-terminal residue" evidence="10">
    <location>
        <position position="1"/>
    </location>
</feature>
<accession>A0A0F9R738</accession>
<evidence type="ECO:0000256" key="5">
    <source>
        <dbReference type="ARBA" id="ARBA00022741"/>
    </source>
</evidence>
<evidence type="ECO:0000259" key="9">
    <source>
        <dbReference type="PROSITE" id="PS50885"/>
    </source>
</evidence>
<dbReference type="CDD" id="cd16917">
    <property type="entry name" value="HATPase_UhpB-NarQ-NarX-like"/>
    <property type="match status" value="1"/>
</dbReference>
<evidence type="ECO:0000256" key="8">
    <source>
        <dbReference type="SAM" id="Phobius"/>
    </source>
</evidence>
<proteinExistence type="predicted"/>
<dbReference type="InterPro" id="IPR011712">
    <property type="entry name" value="Sig_transdc_His_kin_sub3_dim/P"/>
</dbReference>
<dbReference type="InterPro" id="IPR036890">
    <property type="entry name" value="HATPase_C_sf"/>
</dbReference>
<evidence type="ECO:0000256" key="4">
    <source>
        <dbReference type="ARBA" id="ARBA00022679"/>
    </source>
</evidence>
<name>A0A0F9R738_9ZZZZ</name>
<protein>
    <recommendedName>
        <fullName evidence="2">histidine kinase</fullName>
        <ecNumber evidence="2">2.7.13.3</ecNumber>
    </recommendedName>
</protein>
<keyword evidence="8" id="KW-0472">Membrane</keyword>
<keyword evidence="5" id="KW-0547">Nucleotide-binding</keyword>
<sequence length="746" mass="84290">PSILIATFMTVFCYFYTRHIVKQNIFDQLEIAADKLQKQVHVFLEGKRRQTIDLSFDGFIRDCTKEIAEKEKRREYYTTAINAHLITNEMSLNSNILELFIVDFKGKIIASTDESHIGEDVSSEEYFSELELLKTFTGDPHYDSGLEEIVIEMSAVILSKVEQEAVGVIVNRIKLEQEEDREGYGASAQEDNGRNYSQQIDVNKVWTRSFNSDGFTRDCTEEITRRDDRVQYYTDRLNNHLVINKKPLDDSIISIFVIDLTGEIIGSTELGLIGKDDSGKGYFLETMEHGSFTSDLHQVPGFKQSMFEVATLLTSRDGQDPTGIIVNRYSGDSLKKVTLSGIKEELGQVKQLGGLGKTGEMYIVNRDKLMITESRFIEDSVLKQVVDTEGVRVAFDNGTGMVGIYPNYRGVPILGASKYLEEMGWVILAEKDVSEAFAPIVSLRNFVIIVGITGIIVVVIIAIYLSLNVTRPISKLVESAQAIANGDLTKKVNVQGEDEIGYLANSFDTMRIELGKSFRNIERHRKELQHLSERIVLIQEEERNKLSRELHDHTGQALIALKTNLEVIDKLLPGNVRESREWLRDSKQFLVKTLEEIRNLSYALKPPMLDELGLVPTIMEYSKDFSARTKIAVNIKSNLKDEKLRPNLELSLYRMVQEALTNVFKHSGAKTVQINIYQENSKLVLSIKDDGKGFDAENMWGDGVKDYGIGLLGMRERFASAGADFQVYSTEGKGTELIAKCQTKYK</sequence>
<dbReference type="EMBL" id="LAZR01003944">
    <property type="protein sequence ID" value="KKN13233.1"/>
    <property type="molecule type" value="Genomic_DNA"/>
</dbReference>
<dbReference type="Pfam" id="PF00672">
    <property type="entry name" value="HAMP"/>
    <property type="match status" value="1"/>
</dbReference>
<comment type="caution">
    <text evidence="10">The sequence shown here is derived from an EMBL/GenBank/DDBJ whole genome shotgun (WGS) entry which is preliminary data.</text>
</comment>
<dbReference type="Gene3D" id="3.30.565.10">
    <property type="entry name" value="Histidine kinase-like ATPase, C-terminal domain"/>
    <property type="match status" value="1"/>
</dbReference>
<evidence type="ECO:0000256" key="7">
    <source>
        <dbReference type="ARBA" id="ARBA00022840"/>
    </source>
</evidence>
<comment type="catalytic activity">
    <reaction evidence="1">
        <text>ATP + protein L-histidine = ADP + protein N-phospho-L-histidine.</text>
        <dbReference type="EC" id="2.7.13.3"/>
    </reaction>
</comment>
<keyword evidence="6" id="KW-0418">Kinase</keyword>
<dbReference type="Gene3D" id="1.20.5.1930">
    <property type="match status" value="1"/>
</dbReference>
<dbReference type="InterPro" id="IPR050482">
    <property type="entry name" value="Sensor_HK_TwoCompSys"/>
</dbReference>
<dbReference type="GO" id="GO:0005524">
    <property type="term" value="F:ATP binding"/>
    <property type="evidence" value="ECO:0007669"/>
    <property type="project" value="UniProtKB-KW"/>
</dbReference>
<feature type="domain" description="HAMP" evidence="9">
    <location>
        <begin position="467"/>
        <end position="519"/>
    </location>
</feature>
<dbReference type="PANTHER" id="PTHR24421">
    <property type="entry name" value="NITRATE/NITRITE SENSOR PROTEIN NARX-RELATED"/>
    <property type="match status" value="1"/>
</dbReference>
<dbReference type="PANTHER" id="PTHR24421:SF10">
    <property type="entry name" value="NITRATE_NITRITE SENSOR PROTEIN NARQ"/>
    <property type="match status" value="1"/>
</dbReference>
<reference evidence="10" key="1">
    <citation type="journal article" date="2015" name="Nature">
        <title>Complex archaea that bridge the gap between prokaryotes and eukaryotes.</title>
        <authorList>
            <person name="Spang A."/>
            <person name="Saw J.H."/>
            <person name="Jorgensen S.L."/>
            <person name="Zaremba-Niedzwiedzka K."/>
            <person name="Martijn J."/>
            <person name="Lind A.E."/>
            <person name="van Eijk R."/>
            <person name="Schleper C."/>
            <person name="Guy L."/>
            <person name="Ettema T.J."/>
        </authorList>
    </citation>
    <scope>NUCLEOTIDE SEQUENCE</scope>
</reference>
<dbReference type="EC" id="2.7.13.3" evidence="2"/>
<dbReference type="SUPFAM" id="SSF55874">
    <property type="entry name" value="ATPase domain of HSP90 chaperone/DNA topoisomerase II/histidine kinase"/>
    <property type="match status" value="1"/>
</dbReference>
<keyword evidence="7" id="KW-0067">ATP-binding</keyword>
<gene>
    <name evidence="10" type="ORF">LCGC14_1008380</name>
</gene>
<keyword evidence="3" id="KW-0597">Phosphoprotein</keyword>
<evidence type="ECO:0000313" key="10">
    <source>
        <dbReference type="EMBL" id="KKN13233.1"/>
    </source>
</evidence>
<dbReference type="GO" id="GO:0016020">
    <property type="term" value="C:membrane"/>
    <property type="evidence" value="ECO:0007669"/>
    <property type="project" value="InterPro"/>
</dbReference>
<dbReference type="CDD" id="cd18773">
    <property type="entry name" value="PDC1_HK_sensor"/>
    <property type="match status" value="1"/>
</dbReference>
<dbReference type="GO" id="GO:0046983">
    <property type="term" value="F:protein dimerization activity"/>
    <property type="evidence" value="ECO:0007669"/>
    <property type="project" value="InterPro"/>
</dbReference>
<keyword evidence="8" id="KW-1133">Transmembrane helix</keyword>
<dbReference type="Pfam" id="PF02518">
    <property type="entry name" value="HATPase_c"/>
    <property type="match status" value="1"/>
</dbReference>
<dbReference type="GO" id="GO:0000155">
    <property type="term" value="F:phosphorelay sensor kinase activity"/>
    <property type="evidence" value="ECO:0007669"/>
    <property type="project" value="InterPro"/>
</dbReference>
<evidence type="ECO:0000256" key="1">
    <source>
        <dbReference type="ARBA" id="ARBA00000085"/>
    </source>
</evidence>
<evidence type="ECO:0000256" key="2">
    <source>
        <dbReference type="ARBA" id="ARBA00012438"/>
    </source>
</evidence>
<dbReference type="InterPro" id="IPR003660">
    <property type="entry name" value="HAMP_dom"/>
</dbReference>
<dbReference type="InterPro" id="IPR003594">
    <property type="entry name" value="HATPase_dom"/>
</dbReference>